<evidence type="ECO:0000313" key="2">
    <source>
        <dbReference type="EMBL" id="RAL08081.1"/>
    </source>
</evidence>
<organism evidence="2 3">
    <name type="scientific">Aspergillus homomorphus (strain CBS 101889)</name>
    <dbReference type="NCBI Taxonomy" id="1450537"/>
    <lineage>
        <taxon>Eukaryota</taxon>
        <taxon>Fungi</taxon>
        <taxon>Dikarya</taxon>
        <taxon>Ascomycota</taxon>
        <taxon>Pezizomycotina</taxon>
        <taxon>Eurotiomycetes</taxon>
        <taxon>Eurotiomycetidae</taxon>
        <taxon>Eurotiales</taxon>
        <taxon>Aspergillaceae</taxon>
        <taxon>Aspergillus</taxon>
        <taxon>Aspergillus subgen. Circumdati</taxon>
    </lineage>
</organism>
<name>A0A395HJJ2_ASPHC</name>
<accession>A0A395HJJ2</accession>
<keyword evidence="1" id="KW-0732">Signal</keyword>
<dbReference type="AlphaFoldDB" id="A0A395HJJ2"/>
<sequence>MSAQRAIFHGVLLLHCLEPVSIRAVSPVHVSISLYHAALAWYYYLQLAPADRAYARVVTIEEEEEEEEEFRKFTYISINTGDSLLEAPEFKIYRPCAQDSTVLAGLIDMLNRISYWGSSRSLASFLTLLAANSTENTGQLFKKRAVS</sequence>
<keyword evidence="3" id="KW-1185">Reference proteome</keyword>
<protein>
    <submittedName>
        <fullName evidence="2">Uncharacterized protein</fullName>
    </submittedName>
</protein>
<feature type="chain" id="PRO_5017367357" evidence="1">
    <location>
        <begin position="25"/>
        <end position="147"/>
    </location>
</feature>
<dbReference type="Proteomes" id="UP000248961">
    <property type="component" value="Unassembled WGS sequence"/>
</dbReference>
<dbReference type="GeneID" id="37201609"/>
<reference evidence="2 3" key="1">
    <citation type="submission" date="2018-02" db="EMBL/GenBank/DDBJ databases">
        <title>The genomes of Aspergillus section Nigri reveals drivers in fungal speciation.</title>
        <authorList>
            <consortium name="DOE Joint Genome Institute"/>
            <person name="Vesth T.C."/>
            <person name="Nybo J."/>
            <person name="Theobald S."/>
            <person name="Brandl J."/>
            <person name="Frisvad J.C."/>
            <person name="Nielsen K.F."/>
            <person name="Lyhne E.K."/>
            <person name="Kogle M.E."/>
            <person name="Kuo A."/>
            <person name="Riley R."/>
            <person name="Clum A."/>
            <person name="Nolan M."/>
            <person name="Lipzen A."/>
            <person name="Salamov A."/>
            <person name="Henrissat B."/>
            <person name="Wiebenga A."/>
            <person name="De vries R.P."/>
            <person name="Grigoriev I.V."/>
            <person name="Mortensen U.H."/>
            <person name="Andersen M.R."/>
            <person name="Baker S.E."/>
        </authorList>
    </citation>
    <scope>NUCLEOTIDE SEQUENCE [LARGE SCALE GENOMIC DNA]</scope>
    <source>
        <strain evidence="2 3">CBS 101889</strain>
    </source>
</reference>
<dbReference type="OrthoDB" id="10018191at2759"/>
<evidence type="ECO:0000313" key="3">
    <source>
        <dbReference type="Proteomes" id="UP000248961"/>
    </source>
</evidence>
<dbReference type="RefSeq" id="XP_025547235.1">
    <property type="nucleotide sequence ID" value="XM_025697320.1"/>
</dbReference>
<dbReference type="EMBL" id="KZ824320">
    <property type="protein sequence ID" value="RAL08081.1"/>
    <property type="molecule type" value="Genomic_DNA"/>
</dbReference>
<proteinExistence type="predicted"/>
<feature type="signal peptide" evidence="1">
    <location>
        <begin position="1"/>
        <end position="24"/>
    </location>
</feature>
<gene>
    <name evidence="2" type="ORF">BO97DRAFT_428779</name>
</gene>
<evidence type="ECO:0000256" key="1">
    <source>
        <dbReference type="SAM" id="SignalP"/>
    </source>
</evidence>
<dbReference type="VEuPathDB" id="FungiDB:BO97DRAFT_428779"/>